<sequence length="125" mass="14015">MSEKKALEYEKLQEQKWNGRMKKTNEAWLNRLERQAAKKTSGTISSKPGVSGSSDRDLRLAPSTSQSAHMTEAGAIADNNTLTLGQQIKLKQLQDVCPHIPKESLLEILHQTEFDVEEAIKLLVE</sequence>
<protein>
    <recommendedName>
        <fullName evidence="4">CUE domain-containing protein</fullName>
    </recommendedName>
</protein>
<feature type="compositionally biased region" description="Polar residues" evidence="1">
    <location>
        <begin position="38"/>
        <end position="53"/>
    </location>
</feature>
<dbReference type="AlphaFoldDB" id="A0AAE0RNR1"/>
<evidence type="ECO:0000256" key="1">
    <source>
        <dbReference type="SAM" id="MobiDB-lite"/>
    </source>
</evidence>
<accession>A0AAE0RNR1</accession>
<comment type="caution">
    <text evidence="2">The sequence shown here is derived from an EMBL/GenBank/DDBJ whole genome shotgun (WGS) entry which is preliminary data.</text>
</comment>
<gene>
    <name evidence="2" type="ORF">CHS0354_002604</name>
</gene>
<dbReference type="Proteomes" id="UP001195483">
    <property type="component" value="Unassembled WGS sequence"/>
</dbReference>
<proteinExistence type="predicted"/>
<evidence type="ECO:0000313" key="3">
    <source>
        <dbReference type="Proteomes" id="UP001195483"/>
    </source>
</evidence>
<organism evidence="2 3">
    <name type="scientific">Potamilus streckersoni</name>
    <dbReference type="NCBI Taxonomy" id="2493646"/>
    <lineage>
        <taxon>Eukaryota</taxon>
        <taxon>Metazoa</taxon>
        <taxon>Spiralia</taxon>
        <taxon>Lophotrochozoa</taxon>
        <taxon>Mollusca</taxon>
        <taxon>Bivalvia</taxon>
        <taxon>Autobranchia</taxon>
        <taxon>Heteroconchia</taxon>
        <taxon>Palaeoheterodonta</taxon>
        <taxon>Unionida</taxon>
        <taxon>Unionoidea</taxon>
        <taxon>Unionidae</taxon>
        <taxon>Ambleminae</taxon>
        <taxon>Lampsilini</taxon>
        <taxon>Potamilus</taxon>
    </lineage>
</organism>
<dbReference type="CDD" id="cd14279">
    <property type="entry name" value="CUE"/>
    <property type="match status" value="1"/>
</dbReference>
<name>A0AAE0RNR1_9BIVA</name>
<dbReference type="EMBL" id="JAEAOA010000213">
    <property type="protein sequence ID" value="KAK3576817.1"/>
    <property type="molecule type" value="Genomic_DNA"/>
</dbReference>
<feature type="region of interest" description="Disordered" evidence="1">
    <location>
        <begin position="37"/>
        <end position="73"/>
    </location>
</feature>
<evidence type="ECO:0008006" key="4">
    <source>
        <dbReference type="Google" id="ProtNLM"/>
    </source>
</evidence>
<keyword evidence="3" id="KW-1185">Reference proteome</keyword>
<reference evidence="2" key="2">
    <citation type="journal article" date="2021" name="Genome Biol. Evol.">
        <title>Developing a high-quality reference genome for a parasitic bivalve with doubly uniparental inheritance (Bivalvia: Unionida).</title>
        <authorList>
            <person name="Smith C.H."/>
        </authorList>
    </citation>
    <scope>NUCLEOTIDE SEQUENCE</scope>
    <source>
        <strain evidence="2">CHS0354</strain>
        <tissue evidence="2">Mantle</tissue>
    </source>
</reference>
<reference evidence="2" key="1">
    <citation type="journal article" date="2021" name="Genome Biol. Evol.">
        <title>A High-Quality Reference Genome for a Parasitic Bivalve with Doubly Uniparental Inheritance (Bivalvia: Unionida).</title>
        <authorList>
            <person name="Smith C.H."/>
        </authorList>
    </citation>
    <scope>NUCLEOTIDE SEQUENCE</scope>
    <source>
        <strain evidence="2">CHS0354</strain>
    </source>
</reference>
<reference evidence="2" key="3">
    <citation type="submission" date="2023-05" db="EMBL/GenBank/DDBJ databases">
        <authorList>
            <person name="Smith C.H."/>
        </authorList>
    </citation>
    <scope>NUCLEOTIDE SEQUENCE</scope>
    <source>
        <strain evidence="2">CHS0354</strain>
        <tissue evidence="2">Mantle</tissue>
    </source>
</reference>
<evidence type="ECO:0000313" key="2">
    <source>
        <dbReference type="EMBL" id="KAK3576817.1"/>
    </source>
</evidence>